<accession>A0A2G8K4F0</accession>
<gene>
    <name evidence="8" type="ORF">BSL78_20267</name>
</gene>
<protein>
    <submittedName>
        <fullName evidence="8">Putative serine carboxypeptidase CPVL</fullName>
    </submittedName>
</protein>
<dbReference type="OrthoDB" id="443318at2759"/>
<sequence length="477" mass="53598">MKVVTPILLVLLFACVTVSARRGPLRQMFPKNMPKYVKEGEDPGKPLFLTPYIKEGKTQEAQNLSRVGSLDGTSVVSYAGFFTVNSTYNSNMYFWFVPAETNPSTAPILLWLQGGPGGSSLFGLFIENGPFSVTKDGKLKERQWAWTKKYSMIYIDNPVGTGFSFTDNDAGYANNEDDVAVNLYSALTQFFQVFPEYQKNDFYASGESYAGKYVPAIGAKIHEENPTAKLKINFRGVLIGDGLCDPLSMFPAYPELMYQTSQIDETQKKVAEQYVQEGVDHIKKGEWLMAFETFDNFINADKTPYPSFWQNATGSLDYYNYQRTQSPVEFNYYGPYLAKGAVRKAIHVGNLTYNDGAKVEEHLLEDVAQSVRDRVIILANNYKTLFYSGQLDVIVGTTLTESFLAGLEWKGQAEYQKAKRVVWKVSPTNVEVAGYARNASGLFQVVVRGGGHILPYDQPLRTFDMVDRFITGRPFHP</sequence>
<evidence type="ECO:0000313" key="8">
    <source>
        <dbReference type="EMBL" id="PIK42881.1"/>
    </source>
</evidence>
<dbReference type="AlphaFoldDB" id="A0A2G8K4F0"/>
<evidence type="ECO:0000256" key="2">
    <source>
        <dbReference type="ARBA" id="ARBA00022645"/>
    </source>
</evidence>
<dbReference type="InterPro" id="IPR001563">
    <property type="entry name" value="Peptidase_S10"/>
</dbReference>
<comment type="caution">
    <text evidence="8">The sequence shown here is derived from an EMBL/GenBank/DDBJ whole genome shotgun (WGS) entry which is preliminary data.</text>
</comment>
<dbReference type="STRING" id="307972.A0A2G8K4F0"/>
<dbReference type="PANTHER" id="PTHR11802:SF472">
    <property type="entry name" value="SERINE CARBOXYPEPTIDASE CPVL-RELATED"/>
    <property type="match status" value="1"/>
</dbReference>
<dbReference type="PANTHER" id="PTHR11802">
    <property type="entry name" value="SERINE PROTEASE FAMILY S10 SERINE CARBOXYPEPTIDASE"/>
    <property type="match status" value="1"/>
</dbReference>
<keyword evidence="5" id="KW-0378">Hydrolase</keyword>
<evidence type="ECO:0000256" key="6">
    <source>
        <dbReference type="ARBA" id="ARBA00023180"/>
    </source>
</evidence>
<keyword evidence="6" id="KW-0325">Glycoprotein</keyword>
<evidence type="ECO:0000256" key="4">
    <source>
        <dbReference type="ARBA" id="ARBA00022729"/>
    </source>
</evidence>
<dbReference type="EMBL" id="MRZV01000896">
    <property type="protein sequence ID" value="PIK42881.1"/>
    <property type="molecule type" value="Genomic_DNA"/>
</dbReference>
<dbReference type="GO" id="GO:0006508">
    <property type="term" value="P:proteolysis"/>
    <property type="evidence" value="ECO:0007669"/>
    <property type="project" value="UniProtKB-KW"/>
</dbReference>
<feature type="chain" id="PRO_5013970297" evidence="7">
    <location>
        <begin position="21"/>
        <end position="477"/>
    </location>
</feature>
<proteinExistence type="inferred from homology"/>
<dbReference type="Proteomes" id="UP000230750">
    <property type="component" value="Unassembled WGS sequence"/>
</dbReference>
<keyword evidence="9" id="KW-1185">Reference proteome</keyword>
<evidence type="ECO:0000256" key="7">
    <source>
        <dbReference type="SAM" id="SignalP"/>
    </source>
</evidence>
<keyword evidence="3" id="KW-0645">Protease</keyword>
<organism evidence="8 9">
    <name type="scientific">Stichopus japonicus</name>
    <name type="common">Sea cucumber</name>
    <dbReference type="NCBI Taxonomy" id="307972"/>
    <lineage>
        <taxon>Eukaryota</taxon>
        <taxon>Metazoa</taxon>
        <taxon>Echinodermata</taxon>
        <taxon>Eleutherozoa</taxon>
        <taxon>Echinozoa</taxon>
        <taxon>Holothuroidea</taxon>
        <taxon>Aspidochirotacea</taxon>
        <taxon>Aspidochirotida</taxon>
        <taxon>Stichopodidae</taxon>
        <taxon>Apostichopus</taxon>
    </lineage>
</organism>
<evidence type="ECO:0000256" key="1">
    <source>
        <dbReference type="ARBA" id="ARBA00009431"/>
    </source>
</evidence>
<dbReference type="Pfam" id="PF00450">
    <property type="entry name" value="Peptidase_S10"/>
    <property type="match status" value="1"/>
</dbReference>
<feature type="signal peptide" evidence="7">
    <location>
        <begin position="1"/>
        <end position="20"/>
    </location>
</feature>
<dbReference type="PRINTS" id="PR00724">
    <property type="entry name" value="CRBOXYPTASEC"/>
</dbReference>
<name>A0A2G8K4F0_STIJA</name>
<evidence type="ECO:0000313" key="9">
    <source>
        <dbReference type="Proteomes" id="UP000230750"/>
    </source>
</evidence>
<evidence type="ECO:0000256" key="3">
    <source>
        <dbReference type="ARBA" id="ARBA00022670"/>
    </source>
</evidence>
<dbReference type="FunFam" id="3.40.50.1820:FF:000096">
    <property type="entry name" value="Carboxypeptidase vitellogenic-like"/>
    <property type="match status" value="1"/>
</dbReference>
<reference evidence="8 9" key="1">
    <citation type="journal article" date="2017" name="PLoS Biol.">
        <title>The sea cucumber genome provides insights into morphological evolution and visceral regeneration.</title>
        <authorList>
            <person name="Zhang X."/>
            <person name="Sun L."/>
            <person name="Yuan J."/>
            <person name="Sun Y."/>
            <person name="Gao Y."/>
            <person name="Zhang L."/>
            <person name="Li S."/>
            <person name="Dai H."/>
            <person name="Hamel J.F."/>
            <person name="Liu C."/>
            <person name="Yu Y."/>
            <person name="Liu S."/>
            <person name="Lin W."/>
            <person name="Guo K."/>
            <person name="Jin S."/>
            <person name="Xu P."/>
            <person name="Storey K.B."/>
            <person name="Huan P."/>
            <person name="Zhang T."/>
            <person name="Zhou Y."/>
            <person name="Zhang J."/>
            <person name="Lin C."/>
            <person name="Li X."/>
            <person name="Xing L."/>
            <person name="Huo D."/>
            <person name="Sun M."/>
            <person name="Wang L."/>
            <person name="Mercier A."/>
            <person name="Li F."/>
            <person name="Yang H."/>
            <person name="Xiang J."/>
        </authorList>
    </citation>
    <scope>NUCLEOTIDE SEQUENCE [LARGE SCALE GENOMIC DNA]</scope>
    <source>
        <strain evidence="8">Shaxun</strain>
        <tissue evidence="8">Muscle</tissue>
    </source>
</reference>
<dbReference type="InterPro" id="IPR029058">
    <property type="entry name" value="AB_hydrolase_fold"/>
</dbReference>
<keyword evidence="4 7" id="KW-0732">Signal</keyword>
<comment type="similarity">
    <text evidence="1">Belongs to the peptidase S10 family.</text>
</comment>
<dbReference type="PROSITE" id="PS51257">
    <property type="entry name" value="PROKAR_LIPOPROTEIN"/>
    <property type="match status" value="1"/>
</dbReference>
<evidence type="ECO:0000256" key="5">
    <source>
        <dbReference type="ARBA" id="ARBA00022801"/>
    </source>
</evidence>
<dbReference type="Gene3D" id="3.40.50.1820">
    <property type="entry name" value="alpha/beta hydrolase"/>
    <property type="match status" value="1"/>
</dbReference>
<dbReference type="SUPFAM" id="SSF53474">
    <property type="entry name" value="alpha/beta-Hydrolases"/>
    <property type="match status" value="1"/>
</dbReference>
<dbReference type="GO" id="GO:0004185">
    <property type="term" value="F:serine-type carboxypeptidase activity"/>
    <property type="evidence" value="ECO:0007669"/>
    <property type="project" value="InterPro"/>
</dbReference>
<keyword evidence="2 8" id="KW-0121">Carboxypeptidase</keyword>